<proteinExistence type="predicted"/>
<organism evidence="2 3">
    <name type="scientific">Methylobacterium hispanicum</name>
    <dbReference type="NCBI Taxonomy" id="270350"/>
    <lineage>
        <taxon>Bacteria</taxon>
        <taxon>Pseudomonadati</taxon>
        <taxon>Pseudomonadota</taxon>
        <taxon>Alphaproteobacteria</taxon>
        <taxon>Hyphomicrobiales</taxon>
        <taxon>Methylobacteriaceae</taxon>
        <taxon>Methylobacterium</taxon>
    </lineage>
</organism>
<accession>A0AAV4ZXE0</accession>
<name>A0AAV4ZXE0_9HYPH</name>
<keyword evidence="3" id="KW-1185">Reference proteome</keyword>
<dbReference type="Pfam" id="PF04577">
    <property type="entry name" value="Glyco_transf_61"/>
    <property type="match status" value="1"/>
</dbReference>
<dbReference type="EMBL" id="BPQO01000053">
    <property type="protein sequence ID" value="GJD92664.1"/>
    <property type="molecule type" value="Genomic_DNA"/>
</dbReference>
<comment type="caution">
    <text evidence="2">The sequence shown here is derived from an EMBL/GenBank/DDBJ whole genome shotgun (WGS) entry which is preliminary data.</text>
</comment>
<dbReference type="GO" id="GO:0016757">
    <property type="term" value="F:glycosyltransferase activity"/>
    <property type="evidence" value="ECO:0007669"/>
    <property type="project" value="InterPro"/>
</dbReference>
<dbReference type="Proteomes" id="UP001055247">
    <property type="component" value="Unassembled WGS sequence"/>
</dbReference>
<dbReference type="AlphaFoldDB" id="A0AAV4ZXE0"/>
<protein>
    <recommendedName>
        <fullName evidence="1">Glycosyltransferase 61 catalytic domain-containing protein</fullName>
    </recommendedName>
</protein>
<dbReference type="RefSeq" id="WP_197430473.1">
    <property type="nucleotide sequence ID" value="NZ_BPQO01000053.1"/>
</dbReference>
<reference evidence="2" key="1">
    <citation type="journal article" date="2016" name="Front. Microbiol.">
        <title>Genome Sequence of the Piezophilic, Mesophilic Sulfate-Reducing Bacterium Desulfovibrio indicus J2T.</title>
        <authorList>
            <person name="Cao J."/>
            <person name="Maignien L."/>
            <person name="Shao Z."/>
            <person name="Alain K."/>
            <person name="Jebbar M."/>
        </authorList>
    </citation>
    <scope>NUCLEOTIDE SEQUENCE</scope>
    <source>
        <strain evidence="2">DSM 16372</strain>
    </source>
</reference>
<dbReference type="InterPro" id="IPR049625">
    <property type="entry name" value="Glyco_transf_61_cat"/>
</dbReference>
<feature type="domain" description="Glycosyltransferase 61 catalytic" evidence="1">
    <location>
        <begin position="110"/>
        <end position="287"/>
    </location>
</feature>
<reference evidence="2" key="2">
    <citation type="submission" date="2021-08" db="EMBL/GenBank/DDBJ databases">
        <authorList>
            <person name="Tani A."/>
            <person name="Ola A."/>
            <person name="Ogura Y."/>
            <person name="Katsura K."/>
            <person name="Hayashi T."/>
        </authorList>
    </citation>
    <scope>NUCLEOTIDE SEQUENCE</scope>
    <source>
        <strain evidence="2">DSM 16372</strain>
    </source>
</reference>
<sequence>MDSEIRPPGEASSLLLPRTKEHMRGACRILTGQPVMKRVGPAYYLPHREEGNWGLFDAQDAPVELAVERGFADMVPLRQIPESTTRYAAIEAQLPSDSEYIYGGRFVHHFGHFLIETLARFWPFTEGFRPDQRIVMHGDGDPDQWFALRHVRELFGALGLRRDAIVHADAPFRIDTILVTEPAFRPQAQGYPDFVRFCRQLGARLMEAAPPPPRLDRPVYLTKSGLAAGVARWQNEAELEAALQRRGFAIIHPQDLTLAEHLRLYASGATIYGVIGSAHHVSLFAPAPVRFKLLAPERLNANFFLIDDLTGNDSTYHFAQGTHNVPNTGAPFIVERVIPEPEQVADALCAAL</sequence>
<evidence type="ECO:0000313" key="3">
    <source>
        <dbReference type="Proteomes" id="UP001055247"/>
    </source>
</evidence>
<gene>
    <name evidence="2" type="ORF">BHAOGJBA_6220</name>
</gene>
<evidence type="ECO:0000313" key="2">
    <source>
        <dbReference type="EMBL" id="GJD92664.1"/>
    </source>
</evidence>
<evidence type="ECO:0000259" key="1">
    <source>
        <dbReference type="Pfam" id="PF04577"/>
    </source>
</evidence>